<dbReference type="Proteomes" id="UP000031599">
    <property type="component" value="Unassembled WGS sequence"/>
</dbReference>
<reference evidence="1 2" key="1">
    <citation type="submission" date="2014-12" db="EMBL/GenBank/DDBJ databases">
        <title>Genome assembly of Enhygromyxa salina DSM 15201.</title>
        <authorList>
            <person name="Sharma G."/>
            <person name="Subramanian S."/>
        </authorList>
    </citation>
    <scope>NUCLEOTIDE SEQUENCE [LARGE SCALE GENOMIC DNA]</scope>
    <source>
        <strain evidence="1 2">DSM 15201</strain>
    </source>
</reference>
<sequence>MVIVPRWSGHAGDDWYPWIRAQLSQDPGPSLQVDVVELPNPDAPVIEQCVAALQSALGTRAEALRSTLLVGHSVGCQALLRYLAELRAGDVGVGADNERAAGPEHLLCIAGWWAVDEPWPSIRPWIDTSVALPSLQSNTAGGVTVLLSSDDPFTRDWRTNKATWEQRLDADVRVVQGGRHFNATQEPAVLQLLRERLT</sequence>
<dbReference type="Pfam" id="PF06821">
    <property type="entry name" value="Ser_hydrolase"/>
    <property type="match status" value="1"/>
</dbReference>
<accession>A0A0C2D134</accession>
<name>A0A0C2D134_9BACT</name>
<evidence type="ECO:0000313" key="1">
    <source>
        <dbReference type="EMBL" id="KIG15550.1"/>
    </source>
</evidence>
<protein>
    <recommendedName>
        <fullName evidence="3">Hydrolase YdeN</fullName>
    </recommendedName>
</protein>
<dbReference type="PANTHER" id="PTHR15394:SF3">
    <property type="entry name" value="SERINE HYDROLASE RBBP9"/>
    <property type="match status" value="1"/>
</dbReference>
<evidence type="ECO:0000313" key="2">
    <source>
        <dbReference type="Proteomes" id="UP000031599"/>
    </source>
</evidence>
<comment type="caution">
    <text evidence="1">The sequence shown here is derived from an EMBL/GenBank/DDBJ whole genome shotgun (WGS) entry which is preliminary data.</text>
</comment>
<dbReference type="PANTHER" id="PTHR15394">
    <property type="entry name" value="SERINE HYDROLASE RBBP9"/>
    <property type="match status" value="1"/>
</dbReference>
<dbReference type="SUPFAM" id="SSF53474">
    <property type="entry name" value="alpha/beta-Hydrolases"/>
    <property type="match status" value="1"/>
</dbReference>
<dbReference type="GO" id="GO:0016787">
    <property type="term" value="F:hydrolase activity"/>
    <property type="evidence" value="ECO:0007669"/>
    <property type="project" value="InterPro"/>
</dbReference>
<evidence type="ECO:0008006" key="3">
    <source>
        <dbReference type="Google" id="ProtNLM"/>
    </source>
</evidence>
<dbReference type="InterPro" id="IPR029058">
    <property type="entry name" value="AB_hydrolase_fold"/>
</dbReference>
<dbReference type="AlphaFoldDB" id="A0A0C2D134"/>
<dbReference type="Gene3D" id="3.40.50.1820">
    <property type="entry name" value="alpha/beta hydrolase"/>
    <property type="match status" value="1"/>
</dbReference>
<gene>
    <name evidence="1" type="ORF">DB30_05488</name>
</gene>
<dbReference type="InterPro" id="IPR010662">
    <property type="entry name" value="RBBP9/YdeN"/>
</dbReference>
<dbReference type="EMBL" id="JMCC02000051">
    <property type="protein sequence ID" value="KIG15550.1"/>
    <property type="molecule type" value="Genomic_DNA"/>
</dbReference>
<organism evidence="1 2">
    <name type="scientific">Enhygromyxa salina</name>
    <dbReference type="NCBI Taxonomy" id="215803"/>
    <lineage>
        <taxon>Bacteria</taxon>
        <taxon>Pseudomonadati</taxon>
        <taxon>Myxococcota</taxon>
        <taxon>Polyangia</taxon>
        <taxon>Nannocystales</taxon>
        <taxon>Nannocystaceae</taxon>
        <taxon>Enhygromyxa</taxon>
    </lineage>
</organism>
<proteinExistence type="predicted"/>